<dbReference type="EMBL" id="CAEZYH010000015">
    <property type="protein sequence ID" value="CAB4714166.1"/>
    <property type="molecule type" value="Genomic_DNA"/>
</dbReference>
<protein>
    <submittedName>
        <fullName evidence="7">Unannotated protein</fullName>
    </submittedName>
</protein>
<proteinExistence type="inferred from homology"/>
<dbReference type="EMBL" id="CAEZZP010000056">
    <property type="protein sequence ID" value="CAB4773920.1"/>
    <property type="molecule type" value="Genomic_DNA"/>
</dbReference>
<evidence type="ECO:0000313" key="8">
    <source>
        <dbReference type="EMBL" id="CAB4856855.1"/>
    </source>
</evidence>
<keyword evidence="3" id="KW-0808">Transferase</keyword>
<dbReference type="CDD" id="cd06442">
    <property type="entry name" value="DPM1_like"/>
    <property type="match status" value="1"/>
</dbReference>
<evidence type="ECO:0000313" key="7">
    <source>
        <dbReference type="EMBL" id="CAB4794958.1"/>
    </source>
</evidence>
<dbReference type="AlphaFoldDB" id="A0A6J6XI97"/>
<evidence type="ECO:0000256" key="1">
    <source>
        <dbReference type="ARBA" id="ARBA00006739"/>
    </source>
</evidence>
<reference evidence="7" key="1">
    <citation type="submission" date="2020-05" db="EMBL/GenBank/DDBJ databases">
        <authorList>
            <person name="Chiriac C."/>
            <person name="Salcher M."/>
            <person name="Ghai R."/>
            <person name="Kavagutti S V."/>
        </authorList>
    </citation>
    <scope>NUCLEOTIDE SEQUENCE</scope>
</reference>
<dbReference type="EMBL" id="CAFBLJ010000006">
    <property type="protein sequence ID" value="CAB4856855.1"/>
    <property type="molecule type" value="Genomic_DNA"/>
</dbReference>
<accession>A0A6J6XI97</accession>
<evidence type="ECO:0000313" key="5">
    <source>
        <dbReference type="EMBL" id="CAB4714166.1"/>
    </source>
</evidence>
<feature type="domain" description="Glycosyltransferase 2-like" evidence="4">
    <location>
        <begin position="5"/>
        <end position="167"/>
    </location>
</feature>
<dbReference type="PANTHER" id="PTHR43398:SF1">
    <property type="entry name" value="DOLICHOL-PHOSPHATE MANNOSYLTRANSFERASE SUBUNIT 1"/>
    <property type="match status" value="1"/>
</dbReference>
<dbReference type="Pfam" id="PF00535">
    <property type="entry name" value="Glycos_transf_2"/>
    <property type="match status" value="1"/>
</dbReference>
<dbReference type="PANTHER" id="PTHR43398">
    <property type="entry name" value="DOLICHOL-PHOSPHATE MANNOSYLTRANSFERASE SUBUNIT 1"/>
    <property type="match status" value="1"/>
</dbReference>
<dbReference type="EMBL" id="CAFBMF010000011">
    <property type="protein sequence ID" value="CAB4890544.1"/>
    <property type="molecule type" value="Genomic_DNA"/>
</dbReference>
<evidence type="ECO:0000256" key="3">
    <source>
        <dbReference type="ARBA" id="ARBA00022679"/>
    </source>
</evidence>
<gene>
    <name evidence="5" type="ORF">UFOPK2658_00592</name>
    <name evidence="6" type="ORF">UFOPK2880_00983</name>
    <name evidence="7" type="ORF">UFOPK3004_00292</name>
    <name evidence="8" type="ORF">UFOPK3304_00221</name>
    <name evidence="9" type="ORF">UFOPK3494_00316</name>
    <name evidence="10" type="ORF">UFOPK4134_00279</name>
</gene>
<evidence type="ECO:0000259" key="4">
    <source>
        <dbReference type="Pfam" id="PF00535"/>
    </source>
</evidence>
<evidence type="ECO:0000313" key="9">
    <source>
        <dbReference type="EMBL" id="CAB4890544.1"/>
    </source>
</evidence>
<dbReference type="FunFam" id="3.90.550.10:FF:000122">
    <property type="entry name" value="Dolichol-phosphate mannosyltransferase subunit 1"/>
    <property type="match status" value="1"/>
</dbReference>
<dbReference type="InterPro" id="IPR001173">
    <property type="entry name" value="Glyco_trans_2-like"/>
</dbReference>
<dbReference type="GO" id="GO:0004582">
    <property type="term" value="F:dolichyl-phosphate beta-D-mannosyltransferase activity"/>
    <property type="evidence" value="ECO:0007669"/>
    <property type="project" value="InterPro"/>
</dbReference>
<dbReference type="GO" id="GO:0016020">
    <property type="term" value="C:membrane"/>
    <property type="evidence" value="ECO:0007669"/>
    <property type="project" value="GOC"/>
</dbReference>
<organism evidence="7">
    <name type="scientific">freshwater metagenome</name>
    <dbReference type="NCBI Taxonomy" id="449393"/>
    <lineage>
        <taxon>unclassified sequences</taxon>
        <taxon>metagenomes</taxon>
        <taxon>ecological metagenomes</taxon>
    </lineage>
</organism>
<sequence>MLVAVVLPTYNESENIARLLTQLRQVLPDSRLCVVDDNSPDGTGDIAERCAVELGGIEVLHRPGKQGLGSAYRQGFSHVIAQGVDVIVSMDVDFSHDPLSIPAMLAAIESGSDAVIGSRYVNGGGTKNWPIHRRLLSRWGNLYTAAVLGVKVRDCTSGFRAYRASALAGIAPETTKAEGYAFLSELVVRLTRRGMKISEVPILFVDRENGTSKMSGRIIAESMLLVTRWGLAHRWNQAKSFLDTKLRNRKN</sequence>
<dbReference type="GO" id="GO:0009247">
    <property type="term" value="P:glycolipid biosynthetic process"/>
    <property type="evidence" value="ECO:0007669"/>
    <property type="project" value="TreeGrafter"/>
</dbReference>
<comment type="similarity">
    <text evidence="1">Belongs to the glycosyltransferase 2 family.</text>
</comment>
<dbReference type="InterPro" id="IPR039528">
    <property type="entry name" value="DPM1-like"/>
</dbReference>
<evidence type="ECO:0000313" key="6">
    <source>
        <dbReference type="EMBL" id="CAB4773920.1"/>
    </source>
</evidence>
<dbReference type="Gene3D" id="3.90.550.10">
    <property type="entry name" value="Spore Coat Polysaccharide Biosynthesis Protein SpsA, Chain A"/>
    <property type="match status" value="1"/>
</dbReference>
<dbReference type="EMBL" id="CAFBPS010000009">
    <property type="protein sequence ID" value="CAB5021059.1"/>
    <property type="molecule type" value="Genomic_DNA"/>
</dbReference>
<dbReference type="EMBL" id="CAFAAL010000013">
    <property type="protein sequence ID" value="CAB4794958.1"/>
    <property type="molecule type" value="Genomic_DNA"/>
</dbReference>
<dbReference type="InterPro" id="IPR029044">
    <property type="entry name" value="Nucleotide-diphossugar_trans"/>
</dbReference>
<dbReference type="SUPFAM" id="SSF53448">
    <property type="entry name" value="Nucleotide-diphospho-sugar transferases"/>
    <property type="match status" value="1"/>
</dbReference>
<keyword evidence="2" id="KW-0328">Glycosyltransferase</keyword>
<evidence type="ECO:0000256" key="2">
    <source>
        <dbReference type="ARBA" id="ARBA00022676"/>
    </source>
</evidence>
<name>A0A6J6XI97_9ZZZZ</name>
<evidence type="ECO:0000313" key="10">
    <source>
        <dbReference type="EMBL" id="CAB5021059.1"/>
    </source>
</evidence>